<accession>A0A919UKL2</accession>
<dbReference type="RefSeq" id="WP_203653242.1">
    <property type="nucleotide sequence ID" value="NZ_BONR01000001.1"/>
</dbReference>
<reference evidence="7" key="1">
    <citation type="submission" date="2021-01" db="EMBL/GenBank/DDBJ databases">
        <title>Whole genome shotgun sequence of Demequina activiva NBRC 110675.</title>
        <authorList>
            <person name="Komaki H."/>
            <person name="Tamura T."/>
        </authorList>
    </citation>
    <scope>NUCLEOTIDE SEQUENCE</scope>
    <source>
        <strain evidence="7">NBRC 110675</strain>
    </source>
</reference>
<dbReference type="InterPro" id="IPR013249">
    <property type="entry name" value="RNA_pol_sigma70_r4_t2"/>
</dbReference>
<dbReference type="SUPFAM" id="SSF88946">
    <property type="entry name" value="Sigma2 domain of RNA polymerase sigma factors"/>
    <property type="match status" value="1"/>
</dbReference>
<keyword evidence="3" id="KW-0731">Sigma factor</keyword>
<dbReference type="NCBIfam" id="TIGR02937">
    <property type="entry name" value="sigma70-ECF"/>
    <property type="match status" value="1"/>
</dbReference>
<dbReference type="InterPro" id="IPR036388">
    <property type="entry name" value="WH-like_DNA-bd_sf"/>
</dbReference>
<keyword evidence="5" id="KW-0804">Transcription</keyword>
<comment type="similarity">
    <text evidence="1">Belongs to the sigma-70 factor family. ECF subfamily.</text>
</comment>
<dbReference type="GO" id="GO:0016987">
    <property type="term" value="F:sigma factor activity"/>
    <property type="evidence" value="ECO:0007669"/>
    <property type="project" value="UniProtKB-KW"/>
</dbReference>
<sequence>MTDDDLLGELLGRASTRLAAYGYLLTGSQHAGEDLVQDAIVKVFVRKRRIPNAAAAEGYVRAAMRSLHVDRMRRETVWRRLAPGQVVRDEVPDQTERIATADAVGRALATLSPRQRTAVVLRYYDDLTVADVAHQMRLATGTVKRYLSDALDRLAVEVGADVFDAERIAVVETEGRS</sequence>
<gene>
    <name evidence="7" type="ORF">Dac01nite_05700</name>
</gene>
<organism evidence="7 8">
    <name type="scientific">Demequina activiva</name>
    <dbReference type="NCBI Taxonomy" id="1582364"/>
    <lineage>
        <taxon>Bacteria</taxon>
        <taxon>Bacillati</taxon>
        <taxon>Actinomycetota</taxon>
        <taxon>Actinomycetes</taxon>
        <taxon>Micrococcales</taxon>
        <taxon>Demequinaceae</taxon>
        <taxon>Demequina</taxon>
    </lineage>
</organism>
<dbReference type="Gene3D" id="1.10.1740.10">
    <property type="match status" value="1"/>
</dbReference>
<dbReference type="GO" id="GO:0003677">
    <property type="term" value="F:DNA binding"/>
    <property type="evidence" value="ECO:0007669"/>
    <property type="project" value="UniProtKB-KW"/>
</dbReference>
<dbReference type="CDD" id="cd06171">
    <property type="entry name" value="Sigma70_r4"/>
    <property type="match status" value="1"/>
</dbReference>
<evidence type="ECO:0000256" key="4">
    <source>
        <dbReference type="ARBA" id="ARBA00023125"/>
    </source>
</evidence>
<evidence type="ECO:0000256" key="2">
    <source>
        <dbReference type="ARBA" id="ARBA00023015"/>
    </source>
</evidence>
<evidence type="ECO:0000313" key="8">
    <source>
        <dbReference type="Proteomes" id="UP000652354"/>
    </source>
</evidence>
<feature type="domain" description="RNA polymerase sigma factor 70 region 4 type 2" evidence="6">
    <location>
        <begin position="103"/>
        <end position="154"/>
    </location>
</feature>
<dbReference type="Pfam" id="PF08281">
    <property type="entry name" value="Sigma70_r4_2"/>
    <property type="match status" value="1"/>
</dbReference>
<dbReference type="Gene3D" id="1.10.10.10">
    <property type="entry name" value="Winged helix-like DNA-binding domain superfamily/Winged helix DNA-binding domain"/>
    <property type="match status" value="1"/>
</dbReference>
<dbReference type="Proteomes" id="UP000652354">
    <property type="component" value="Unassembled WGS sequence"/>
</dbReference>
<keyword evidence="8" id="KW-1185">Reference proteome</keyword>
<keyword evidence="4" id="KW-0238">DNA-binding</keyword>
<dbReference type="SUPFAM" id="SSF88659">
    <property type="entry name" value="Sigma3 and sigma4 domains of RNA polymerase sigma factors"/>
    <property type="match status" value="1"/>
</dbReference>
<dbReference type="PANTHER" id="PTHR43133">
    <property type="entry name" value="RNA POLYMERASE ECF-TYPE SIGMA FACTO"/>
    <property type="match status" value="1"/>
</dbReference>
<dbReference type="AlphaFoldDB" id="A0A919UKL2"/>
<dbReference type="InterPro" id="IPR039425">
    <property type="entry name" value="RNA_pol_sigma-70-like"/>
</dbReference>
<evidence type="ECO:0000259" key="6">
    <source>
        <dbReference type="Pfam" id="PF08281"/>
    </source>
</evidence>
<keyword evidence="2" id="KW-0805">Transcription regulation</keyword>
<evidence type="ECO:0000256" key="5">
    <source>
        <dbReference type="ARBA" id="ARBA00023163"/>
    </source>
</evidence>
<name>A0A919UKL2_9MICO</name>
<dbReference type="InterPro" id="IPR013324">
    <property type="entry name" value="RNA_pol_sigma_r3/r4-like"/>
</dbReference>
<dbReference type="InterPro" id="IPR013325">
    <property type="entry name" value="RNA_pol_sigma_r2"/>
</dbReference>
<comment type="caution">
    <text evidence="7">The sequence shown here is derived from an EMBL/GenBank/DDBJ whole genome shotgun (WGS) entry which is preliminary data.</text>
</comment>
<proteinExistence type="inferred from homology"/>
<dbReference type="EMBL" id="BONR01000001">
    <property type="protein sequence ID" value="GIG53818.1"/>
    <property type="molecule type" value="Genomic_DNA"/>
</dbReference>
<evidence type="ECO:0000256" key="1">
    <source>
        <dbReference type="ARBA" id="ARBA00010641"/>
    </source>
</evidence>
<protein>
    <recommendedName>
        <fullName evidence="6">RNA polymerase sigma factor 70 region 4 type 2 domain-containing protein</fullName>
    </recommendedName>
</protein>
<dbReference type="PANTHER" id="PTHR43133:SF50">
    <property type="entry name" value="ECF RNA POLYMERASE SIGMA FACTOR SIGM"/>
    <property type="match status" value="1"/>
</dbReference>
<dbReference type="GO" id="GO:0006352">
    <property type="term" value="P:DNA-templated transcription initiation"/>
    <property type="evidence" value="ECO:0007669"/>
    <property type="project" value="InterPro"/>
</dbReference>
<evidence type="ECO:0000256" key="3">
    <source>
        <dbReference type="ARBA" id="ARBA00023082"/>
    </source>
</evidence>
<evidence type="ECO:0000313" key="7">
    <source>
        <dbReference type="EMBL" id="GIG53818.1"/>
    </source>
</evidence>
<dbReference type="InterPro" id="IPR014284">
    <property type="entry name" value="RNA_pol_sigma-70_dom"/>
</dbReference>